<reference evidence="3" key="1">
    <citation type="submission" date="2021-02" db="EMBL/GenBank/DDBJ databases">
        <authorList>
            <person name="Nowell W R."/>
        </authorList>
    </citation>
    <scope>NUCLEOTIDE SEQUENCE</scope>
</reference>
<organism evidence="3 5">
    <name type="scientific">Rotaria sordida</name>
    <dbReference type="NCBI Taxonomy" id="392033"/>
    <lineage>
        <taxon>Eukaryota</taxon>
        <taxon>Metazoa</taxon>
        <taxon>Spiralia</taxon>
        <taxon>Gnathifera</taxon>
        <taxon>Rotifera</taxon>
        <taxon>Eurotatoria</taxon>
        <taxon>Bdelloidea</taxon>
        <taxon>Philodinida</taxon>
        <taxon>Philodinidae</taxon>
        <taxon>Rotaria</taxon>
    </lineage>
</organism>
<evidence type="ECO:0000259" key="2">
    <source>
        <dbReference type="Pfam" id="PF07732"/>
    </source>
</evidence>
<dbReference type="Pfam" id="PF07732">
    <property type="entry name" value="Cu-oxidase_3"/>
    <property type="match status" value="1"/>
</dbReference>
<dbReference type="InterPro" id="IPR008972">
    <property type="entry name" value="Cupredoxin"/>
</dbReference>
<proteinExistence type="inferred from homology"/>
<dbReference type="EMBL" id="CAJNOU010000190">
    <property type="protein sequence ID" value="CAF0908132.1"/>
    <property type="molecule type" value="Genomic_DNA"/>
</dbReference>
<dbReference type="EMBL" id="CAJOAX010002014">
    <property type="protein sequence ID" value="CAF3764159.1"/>
    <property type="molecule type" value="Genomic_DNA"/>
</dbReference>
<evidence type="ECO:0000256" key="1">
    <source>
        <dbReference type="ARBA" id="ARBA00010609"/>
    </source>
</evidence>
<dbReference type="Proteomes" id="UP000663889">
    <property type="component" value="Unassembled WGS sequence"/>
</dbReference>
<gene>
    <name evidence="4" type="ORF">OTI717_LOCUS16286</name>
    <name evidence="3" type="ORF">SEV965_LOCUS5995</name>
</gene>
<dbReference type="GO" id="GO:0005507">
    <property type="term" value="F:copper ion binding"/>
    <property type="evidence" value="ECO:0007669"/>
    <property type="project" value="InterPro"/>
</dbReference>
<feature type="domain" description="Plastocyanin-like" evidence="2">
    <location>
        <begin position="32"/>
        <end position="85"/>
    </location>
</feature>
<protein>
    <recommendedName>
        <fullName evidence="2">Plastocyanin-like domain-containing protein</fullName>
    </recommendedName>
</protein>
<evidence type="ECO:0000313" key="3">
    <source>
        <dbReference type="EMBL" id="CAF0908132.1"/>
    </source>
</evidence>
<comment type="similarity">
    <text evidence="1">Belongs to the multicopper oxidase family.</text>
</comment>
<dbReference type="InterPro" id="IPR011707">
    <property type="entry name" value="Cu-oxidase-like_N"/>
</dbReference>
<comment type="caution">
    <text evidence="3">The sequence shown here is derived from an EMBL/GenBank/DDBJ whole genome shotgun (WGS) entry which is preliminary data.</text>
</comment>
<dbReference type="AlphaFoldDB" id="A0A814A380"/>
<dbReference type="Gene3D" id="2.60.40.420">
    <property type="entry name" value="Cupredoxins - blue copper proteins"/>
    <property type="match status" value="1"/>
</dbReference>
<dbReference type="Proteomes" id="UP000663823">
    <property type="component" value="Unassembled WGS sequence"/>
</dbReference>
<evidence type="ECO:0000313" key="4">
    <source>
        <dbReference type="EMBL" id="CAF3764159.1"/>
    </source>
</evidence>
<dbReference type="SUPFAM" id="SSF49503">
    <property type="entry name" value="Cupredoxins"/>
    <property type="match status" value="1"/>
</dbReference>
<name>A0A814A380_9BILA</name>
<accession>A0A814A380</accession>
<evidence type="ECO:0000313" key="5">
    <source>
        <dbReference type="Proteomes" id="UP000663889"/>
    </source>
</evidence>
<sequence>MVEMALVEYDFIIRSILSNPDGYPRSVVIMHHANSSWDVDQTLPGPLIRAKFADRLRIHITNMLHDQSTAIHFHDLYMINKPWADEEHFGIIPHNVQQYADGLIGPIILDHGGIEQRYNYGSNDYVIMLQE</sequence>